<reference evidence="1 2" key="1">
    <citation type="submission" date="2019-07" db="EMBL/GenBank/DDBJ databases">
        <title>Annotation for the trematode Paragonimus westermani.</title>
        <authorList>
            <person name="Choi Y.-J."/>
        </authorList>
    </citation>
    <scope>NUCLEOTIDE SEQUENCE [LARGE SCALE GENOMIC DNA]</scope>
    <source>
        <strain evidence="1">180907_Pwestermani</strain>
    </source>
</reference>
<protein>
    <submittedName>
        <fullName evidence="1">Uncharacterized protein</fullName>
    </submittedName>
</protein>
<dbReference type="Proteomes" id="UP000699462">
    <property type="component" value="Unassembled WGS sequence"/>
</dbReference>
<proteinExistence type="predicted"/>
<evidence type="ECO:0000313" key="2">
    <source>
        <dbReference type="Proteomes" id="UP000699462"/>
    </source>
</evidence>
<evidence type="ECO:0000313" key="1">
    <source>
        <dbReference type="EMBL" id="KAF8569185.1"/>
    </source>
</evidence>
<gene>
    <name evidence="1" type="ORF">P879_04333</name>
</gene>
<organism evidence="1 2">
    <name type="scientific">Paragonimus westermani</name>
    <dbReference type="NCBI Taxonomy" id="34504"/>
    <lineage>
        <taxon>Eukaryota</taxon>
        <taxon>Metazoa</taxon>
        <taxon>Spiralia</taxon>
        <taxon>Lophotrochozoa</taxon>
        <taxon>Platyhelminthes</taxon>
        <taxon>Trematoda</taxon>
        <taxon>Digenea</taxon>
        <taxon>Plagiorchiida</taxon>
        <taxon>Troglotremata</taxon>
        <taxon>Troglotrematidae</taxon>
        <taxon>Paragonimus</taxon>
    </lineage>
</organism>
<dbReference type="AlphaFoldDB" id="A0A8T0DMM0"/>
<keyword evidence="2" id="KW-1185">Reference proteome</keyword>
<dbReference type="EMBL" id="JTDF01002104">
    <property type="protein sequence ID" value="KAF8569185.1"/>
    <property type="molecule type" value="Genomic_DNA"/>
</dbReference>
<accession>A0A8T0DMM0</accession>
<comment type="caution">
    <text evidence="1">The sequence shown here is derived from an EMBL/GenBank/DDBJ whole genome shotgun (WGS) entry which is preliminary data.</text>
</comment>
<name>A0A8T0DMM0_9TREM</name>
<dbReference type="OrthoDB" id="6283281at2759"/>
<sequence length="155" mass="17282">MLLVGLIVPKSITSSLHKNLLTLPPVGLPPIQPWRVNGSYATLGLLTPLGKPFVPVPVNHEKTVNQTISVTNQDSSVSVDQSEVCTPEENLKQIQCLRELPAERYEVLEGEDVQLRCRVAHQRGKTQWRAGNFLLGEFPEYSPAYSRNVLANKRN</sequence>